<dbReference type="InterPro" id="IPR039425">
    <property type="entry name" value="RNA_pol_sigma-70-like"/>
</dbReference>
<organism evidence="7 8">
    <name type="scientific">Sphingobacterium oryzagri</name>
    <dbReference type="NCBI Taxonomy" id="3025669"/>
    <lineage>
        <taxon>Bacteria</taxon>
        <taxon>Pseudomonadati</taxon>
        <taxon>Bacteroidota</taxon>
        <taxon>Sphingobacteriia</taxon>
        <taxon>Sphingobacteriales</taxon>
        <taxon>Sphingobacteriaceae</taxon>
        <taxon>Sphingobacterium</taxon>
    </lineage>
</organism>
<dbReference type="Gene3D" id="1.10.1740.10">
    <property type="match status" value="1"/>
</dbReference>
<evidence type="ECO:0000256" key="1">
    <source>
        <dbReference type="ARBA" id="ARBA00010641"/>
    </source>
</evidence>
<dbReference type="InterPro" id="IPR013325">
    <property type="entry name" value="RNA_pol_sigma_r2"/>
</dbReference>
<dbReference type="Gene3D" id="1.10.10.10">
    <property type="entry name" value="Winged helix-like DNA-binding domain superfamily/Winged helix DNA-binding domain"/>
    <property type="match status" value="1"/>
</dbReference>
<dbReference type="Pfam" id="PF04542">
    <property type="entry name" value="Sigma70_r2"/>
    <property type="match status" value="1"/>
</dbReference>
<keyword evidence="4" id="KW-0804">Transcription</keyword>
<dbReference type="InterPro" id="IPR036388">
    <property type="entry name" value="WH-like_DNA-bd_sf"/>
</dbReference>
<evidence type="ECO:0000259" key="6">
    <source>
        <dbReference type="Pfam" id="PF08281"/>
    </source>
</evidence>
<dbReference type="RefSeq" id="WP_274265522.1">
    <property type="nucleotide sequence ID" value="NZ_CP117880.1"/>
</dbReference>
<dbReference type="EMBL" id="CP117880">
    <property type="protein sequence ID" value="WDF66782.1"/>
    <property type="molecule type" value="Genomic_DNA"/>
</dbReference>
<gene>
    <name evidence="7" type="ORF">PQ465_10750</name>
</gene>
<keyword evidence="2" id="KW-0805">Transcription regulation</keyword>
<evidence type="ECO:0000256" key="3">
    <source>
        <dbReference type="ARBA" id="ARBA00023082"/>
    </source>
</evidence>
<proteinExistence type="inferred from homology"/>
<dbReference type="Proteomes" id="UP001221558">
    <property type="component" value="Chromosome"/>
</dbReference>
<dbReference type="SUPFAM" id="SSF88946">
    <property type="entry name" value="Sigma2 domain of RNA polymerase sigma factors"/>
    <property type="match status" value="1"/>
</dbReference>
<dbReference type="PANTHER" id="PTHR43133:SF25">
    <property type="entry name" value="RNA POLYMERASE SIGMA FACTOR RFAY-RELATED"/>
    <property type="match status" value="1"/>
</dbReference>
<evidence type="ECO:0000256" key="2">
    <source>
        <dbReference type="ARBA" id="ARBA00023015"/>
    </source>
</evidence>
<feature type="domain" description="RNA polymerase sigma-70 region 2" evidence="5">
    <location>
        <begin position="15"/>
        <end position="75"/>
    </location>
</feature>
<protein>
    <submittedName>
        <fullName evidence="7">RNA polymerase sigma factor</fullName>
    </submittedName>
</protein>
<dbReference type="InterPro" id="IPR007627">
    <property type="entry name" value="RNA_pol_sigma70_r2"/>
</dbReference>
<accession>A0ABY7WBG0</accession>
<dbReference type="PANTHER" id="PTHR43133">
    <property type="entry name" value="RNA POLYMERASE ECF-TYPE SIGMA FACTO"/>
    <property type="match status" value="1"/>
</dbReference>
<dbReference type="InterPro" id="IPR013324">
    <property type="entry name" value="RNA_pol_sigma_r3/r4-like"/>
</dbReference>
<keyword evidence="8" id="KW-1185">Reference proteome</keyword>
<sequence length="171" mass="20191">MIRLQLTQKIENSKVLLTKFAYKFTSDPDQVADLVQETLIRAVRHTDELLSNPKVGSWLYVIMKNIYINQYRKAQNRMLYEQSEISALRDQGCLEPYTYNQAENRFTAADIQIAMNRLPADTYEIFTMYMEGFKYREIAEHCDMPEGTIKTRIFHAKKMLRKSLAAYERKN</sequence>
<evidence type="ECO:0000313" key="8">
    <source>
        <dbReference type="Proteomes" id="UP001221558"/>
    </source>
</evidence>
<dbReference type="InterPro" id="IPR014284">
    <property type="entry name" value="RNA_pol_sigma-70_dom"/>
</dbReference>
<evidence type="ECO:0000313" key="7">
    <source>
        <dbReference type="EMBL" id="WDF66782.1"/>
    </source>
</evidence>
<dbReference type="InterPro" id="IPR013249">
    <property type="entry name" value="RNA_pol_sigma70_r4_t2"/>
</dbReference>
<evidence type="ECO:0000256" key="4">
    <source>
        <dbReference type="ARBA" id="ARBA00023163"/>
    </source>
</evidence>
<name>A0ABY7WBG0_9SPHI</name>
<evidence type="ECO:0000259" key="5">
    <source>
        <dbReference type="Pfam" id="PF04542"/>
    </source>
</evidence>
<keyword evidence="3" id="KW-0731">Sigma factor</keyword>
<dbReference type="Pfam" id="PF08281">
    <property type="entry name" value="Sigma70_r4_2"/>
    <property type="match status" value="1"/>
</dbReference>
<reference evidence="7 8" key="1">
    <citation type="submission" date="2023-02" db="EMBL/GenBank/DDBJ databases">
        <title>Genome sequence of Sphingobacterium sp. KACC 22765.</title>
        <authorList>
            <person name="Kim S."/>
            <person name="Heo J."/>
            <person name="Kwon S.-W."/>
        </authorList>
    </citation>
    <scope>NUCLEOTIDE SEQUENCE [LARGE SCALE GENOMIC DNA]</scope>
    <source>
        <strain evidence="7 8">KACC 22765</strain>
    </source>
</reference>
<feature type="domain" description="RNA polymerase sigma factor 70 region 4 type 2" evidence="6">
    <location>
        <begin position="114"/>
        <end position="160"/>
    </location>
</feature>
<dbReference type="NCBIfam" id="TIGR02937">
    <property type="entry name" value="sigma70-ECF"/>
    <property type="match status" value="1"/>
</dbReference>
<comment type="similarity">
    <text evidence="1">Belongs to the sigma-70 factor family. ECF subfamily.</text>
</comment>
<dbReference type="SUPFAM" id="SSF88659">
    <property type="entry name" value="Sigma3 and sigma4 domains of RNA polymerase sigma factors"/>
    <property type="match status" value="1"/>
</dbReference>